<dbReference type="Pfam" id="PF10536">
    <property type="entry name" value="PMD"/>
    <property type="match status" value="1"/>
</dbReference>
<dbReference type="EMBL" id="JAUIZM010000004">
    <property type="protein sequence ID" value="KAK1387945.1"/>
    <property type="molecule type" value="Genomic_DNA"/>
</dbReference>
<reference evidence="3" key="2">
    <citation type="submission" date="2023-05" db="EMBL/GenBank/DDBJ databases">
        <authorList>
            <person name="Schelkunov M.I."/>
        </authorList>
    </citation>
    <scope>NUCLEOTIDE SEQUENCE</scope>
    <source>
        <strain evidence="3">Hsosn_3</strain>
        <tissue evidence="3">Leaf</tissue>
    </source>
</reference>
<evidence type="ECO:0000256" key="1">
    <source>
        <dbReference type="SAM" id="MobiDB-lite"/>
    </source>
</evidence>
<dbReference type="PANTHER" id="PTHR46033">
    <property type="entry name" value="PROTEIN MAIN-LIKE 2"/>
    <property type="match status" value="1"/>
</dbReference>
<accession>A0AAD8MSM4</accession>
<name>A0AAD8MSM4_9APIA</name>
<organism evidence="3 4">
    <name type="scientific">Heracleum sosnowskyi</name>
    <dbReference type="NCBI Taxonomy" id="360622"/>
    <lineage>
        <taxon>Eukaryota</taxon>
        <taxon>Viridiplantae</taxon>
        <taxon>Streptophyta</taxon>
        <taxon>Embryophyta</taxon>
        <taxon>Tracheophyta</taxon>
        <taxon>Spermatophyta</taxon>
        <taxon>Magnoliopsida</taxon>
        <taxon>eudicotyledons</taxon>
        <taxon>Gunneridae</taxon>
        <taxon>Pentapetalae</taxon>
        <taxon>asterids</taxon>
        <taxon>campanulids</taxon>
        <taxon>Apiales</taxon>
        <taxon>Apiaceae</taxon>
        <taxon>Apioideae</taxon>
        <taxon>apioid superclade</taxon>
        <taxon>Tordylieae</taxon>
        <taxon>Tordyliinae</taxon>
        <taxon>Heracleum</taxon>
    </lineage>
</organism>
<dbReference type="InterPro" id="IPR019557">
    <property type="entry name" value="AminoTfrase-like_pln_mobile"/>
</dbReference>
<dbReference type="Proteomes" id="UP001237642">
    <property type="component" value="Unassembled WGS sequence"/>
</dbReference>
<feature type="compositionally biased region" description="Basic and acidic residues" evidence="1">
    <location>
        <begin position="1"/>
        <end position="26"/>
    </location>
</feature>
<reference evidence="3" key="1">
    <citation type="submission" date="2023-02" db="EMBL/GenBank/DDBJ databases">
        <title>Genome of toxic invasive species Heracleum sosnowskyi carries increased number of genes despite the absence of recent whole-genome duplications.</title>
        <authorList>
            <person name="Schelkunov M."/>
            <person name="Shtratnikova V."/>
            <person name="Makarenko M."/>
            <person name="Klepikova A."/>
            <person name="Omelchenko D."/>
            <person name="Novikova G."/>
            <person name="Obukhova E."/>
            <person name="Bogdanov V."/>
            <person name="Penin A."/>
            <person name="Logacheva M."/>
        </authorList>
    </citation>
    <scope>NUCLEOTIDE SEQUENCE</scope>
    <source>
        <strain evidence="3">Hsosn_3</strain>
        <tissue evidence="3">Leaf</tissue>
    </source>
</reference>
<evidence type="ECO:0000313" key="3">
    <source>
        <dbReference type="EMBL" id="KAK1387945.1"/>
    </source>
</evidence>
<comment type="caution">
    <text evidence="3">The sequence shown here is derived from an EMBL/GenBank/DDBJ whole genome shotgun (WGS) entry which is preliminary data.</text>
</comment>
<gene>
    <name evidence="3" type="ORF">POM88_016123</name>
</gene>
<dbReference type="AlphaFoldDB" id="A0AAD8MSM4"/>
<dbReference type="GO" id="GO:0010073">
    <property type="term" value="P:meristem maintenance"/>
    <property type="evidence" value="ECO:0007669"/>
    <property type="project" value="InterPro"/>
</dbReference>
<proteinExistence type="predicted"/>
<dbReference type="PANTHER" id="PTHR46033:SF8">
    <property type="entry name" value="PROTEIN MAINTENANCE OF MERISTEMS-LIKE"/>
    <property type="match status" value="1"/>
</dbReference>
<keyword evidence="4" id="KW-1185">Reference proteome</keyword>
<evidence type="ECO:0000259" key="2">
    <source>
        <dbReference type="Pfam" id="PF10536"/>
    </source>
</evidence>
<feature type="region of interest" description="Disordered" evidence="1">
    <location>
        <begin position="1"/>
        <end position="49"/>
    </location>
</feature>
<evidence type="ECO:0000313" key="4">
    <source>
        <dbReference type="Proteomes" id="UP001237642"/>
    </source>
</evidence>
<feature type="domain" description="Aminotransferase-like plant mobile" evidence="2">
    <location>
        <begin position="69"/>
        <end position="260"/>
    </location>
</feature>
<dbReference type="InterPro" id="IPR044824">
    <property type="entry name" value="MAIN-like"/>
</dbReference>
<protein>
    <recommendedName>
        <fullName evidence="2">Aminotransferase-like plant mobile domain-containing protein</fullName>
    </recommendedName>
</protein>
<sequence length="302" mass="33983">MDPREPHMHLRPRDRSIPHLQTEHKSSSMWEVGGGDSQRSRHRNPNNVKFPPLHSRMVPILQDLSFDGDTSVLLGLRIDGLAVTSFITVDGGWGKFVEHVFGVFPSKEEEVGGGGAVKVGGVLVRGRLKFSSLNSVFPSLPDDASDLQLRRYTQSYILQLIGGVLFTDHSGGQVHCMYIPLIKDLDSCAKLSWGFAVLAFLYRELCKSYRKDKDENAGCLILLQLWAWSRLHTLSHVPRAPSLNNPEIWGALPGPYGLRWYASLSFIDKLRHANTERTLRPIEKSASPLIVTEYTYTIYKDE</sequence>